<dbReference type="InterPro" id="IPR004837">
    <property type="entry name" value="NaCa_Exmemb"/>
</dbReference>
<evidence type="ECO:0000256" key="1">
    <source>
        <dbReference type="ARBA" id="ARBA00004141"/>
    </source>
</evidence>
<dbReference type="InterPro" id="IPR051359">
    <property type="entry name" value="CaCA_antiporter"/>
</dbReference>
<reference evidence="10" key="1">
    <citation type="submission" date="2021-01" db="EMBL/GenBank/DDBJ databases">
        <authorList>
            <person name="Corre E."/>
            <person name="Pelletier E."/>
            <person name="Niang G."/>
            <person name="Scheremetjew M."/>
            <person name="Finn R."/>
            <person name="Kale V."/>
            <person name="Holt S."/>
            <person name="Cochrane G."/>
            <person name="Meng A."/>
            <person name="Brown T."/>
            <person name="Cohen L."/>
        </authorList>
    </citation>
    <scope>NUCLEOTIDE SEQUENCE</scope>
    <source>
        <strain evidence="10">Isolate 1302-5</strain>
    </source>
</reference>
<evidence type="ECO:0000256" key="2">
    <source>
        <dbReference type="ARBA" id="ARBA00022448"/>
    </source>
</evidence>
<feature type="transmembrane region" description="Helical" evidence="7">
    <location>
        <begin position="488"/>
        <end position="507"/>
    </location>
</feature>
<feature type="compositionally biased region" description="Low complexity" evidence="6">
    <location>
        <begin position="16"/>
        <end position="34"/>
    </location>
</feature>
<dbReference type="GO" id="GO:0016020">
    <property type="term" value="C:membrane"/>
    <property type="evidence" value="ECO:0007669"/>
    <property type="project" value="UniProtKB-SubCell"/>
</dbReference>
<feature type="region of interest" description="Disordered" evidence="6">
    <location>
        <begin position="265"/>
        <end position="299"/>
    </location>
</feature>
<keyword evidence="5 7" id="KW-0472">Membrane</keyword>
<sequence length="680" mass="73142">MAPMAPTPSEDPIPTSASGEGESSIPPPSAAAAAGDGGNGTSSPRSSNDVAPLDYSDSSCVAIFSATSPDNPRDRCSFAETCNEGGGIFLSFTFCNNETFGPRQWCAVLSPFLLLWLVLLFRMLGSTAEDFFSPSLEMFSVKMGLPCRFAAVSLLALGNGAPDLSASVNAIAGDPAEGYVLILGALSGAGMFVTTIVAGSVILVAEDVRCRASDVLVYVMAVSTVYLELNSGFVGWKSVGKFFGLYCAYVALVFVADMSHNRKAQKVSPAQEKATDEELRGLSEDEQDGTETLLADPTHVTATGVSKIVEQFSNYRPESLPPNGDDSLKLHGPGSILADHERGYHHHPHQRRRPEDHCCRRDSHPQSREEGARDERCTDEDGPSSKRLRGGRRMNWCITVREGIRELNQHWNEVLDDILKNDDVRSVDKFALTCELPFTILRKLTVTIPCEGYYCRPLVALSLALSPLWVAFYVSTQHDANVFRRDQGPAYLGAACVAGFGAGALVLRRAGDIDLPTVALIPTALYGFVVAATWIDCIGAYLIYLLEYLGAIFRVPPQVMGLTVLAWGNSIGDLSTDVTLARKGLSTMAITACFAGPCFTMLAGLGSGFAALLEEEGLSRVPVSIPPSVSAGFLFLVFNGSLLMGMGSTVYGGTIKRYHSYIMFAIYGCYLMTCMALQFL</sequence>
<feature type="transmembrane region" description="Helical" evidence="7">
    <location>
        <begin position="589"/>
        <end position="613"/>
    </location>
</feature>
<name>A0A6U6E7T0_9STRA</name>
<feature type="compositionally biased region" description="Basic residues" evidence="6">
    <location>
        <begin position="343"/>
        <end position="352"/>
    </location>
</feature>
<feature type="domain" description="Sodium/calcium exchanger membrane region" evidence="8">
    <location>
        <begin position="524"/>
        <end position="674"/>
    </location>
</feature>
<dbReference type="GO" id="GO:0008324">
    <property type="term" value="F:monoatomic cation transmembrane transporter activity"/>
    <property type="evidence" value="ECO:0007669"/>
    <property type="project" value="TreeGrafter"/>
</dbReference>
<evidence type="ECO:0000256" key="4">
    <source>
        <dbReference type="ARBA" id="ARBA00022989"/>
    </source>
</evidence>
<dbReference type="Gene3D" id="1.20.1420.30">
    <property type="entry name" value="NCX, central ion-binding region"/>
    <property type="match status" value="2"/>
</dbReference>
<evidence type="ECO:0000256" key="3">
    <source>
        <dbReference type="ARBA" id="ARBA00022692"/>
    </source>
</evidence>
<evidence type="ECO:0000256" key="5">
    <source>
        <dbReference type="ARBA" id="ARBA00023136"/>
    </source>
</evidence>
<feature type="transmembrane region" description="Helical" evidence="7">
    <location>
        <begin position="519"/>
        <end position="542"/>
    </location>
</feature>
<dbReference type="AlphaFoldDB" id="A0A6U6E7T0"/>
<evidence type="ECO:0000256" key="6">
    <source>
        <dbReference type="SAM" id="MobiDB-lite"/>
    </source>
</evidence>
<feature type="region of interest" description="Disordered" evidence="6">
    <location>
        <begin position="315"/>
        <end position="388"/>
    </location>
</feature>
<feature type="domain" description="Sodium/calcium exchanger membrane region" evidence="8">
    <location>
        <begin position="114"/>
        <end position="254"/>
    </location>
</feature>
<evidence type="ECO:0000313" key="10">
    <source>
        <dbReference type="EMBL" id="CAE2228593.1"/>
    </source>
</evidence>
<feature type="transmembrane region" description="Helical" evidence="7">
    <location>
        <begin position="458"/>
        <end position="476"/>
    </location>
</feature>
<keyword evidence="4 7" id="KW-1133">Transmembrane helix</keyword>
<dbReference type="InterPro" id="IPR044880">
    <property type="entry name" value="NCX_ion-bd_dom_sf"/>
</dbReference>
<proteinExistence type="predicted"/>
<feature type="compositionally biased region" description="Pro residues" evidence="6">
    <location>
        <begin position="1"/>
        <end position="11"/>
    </location>
</feature>
<evidence type="ECO:0000256" key="7">
    <source>
        <dbReference type="SAM" id="Phobius"/>
    </source>
</evidence>
<keyword evidence="3 7" id="KW-0812">Transmembrane</keyword>
<feature type="transmembrane region" description="Helical" evidence="7">
    <location>
        <begin position="105"/>
        <end position="124"/>
    </location>
</feature>
<accession>A0A6U6E7T0</accession>
<organism evidence="10">
    <name type="scientific">Odontella aurita</name>
    <dbReference type="NCBI Taxonomy" id="265563"/>
    <lineage>
        <taxon>Eukaryota</taxon>
        <taxon>Sar</taxon>
        <taxon>Stramenopiles</taxon>
        <taxon>Ochrophyta</taxon>
        <taxon>Bacillariophyta</taxon>
        <taxon>Mediophyceae</taxon>
        <taxon>Biddulphiophycidae</taxon>
        <taxon>Eupodiscales</taxon>
        <taxon>Odontellaceae</taxon>
        <taxon>Odontella</taxon>
    </lineage>
</organism>
<feature type="compositionally biased region" description="Basic and acidic residues" evidence="6">
    <location>
        <begin position="273"/>
        <end position="283"/>
    </location>
</feature>
<gene>
    <name evidence="9" type="ORF">OAUR00152_LOCUS11083</name>
    <name evidence="10" type="ORF">OAUR00152_LOCUS11084</name>
</gene>
<evidence type="ECO:0000313" key="9">
    <source>
        <dbReference type="EMBL" id="CAE2228590.1"/>
    </source>
</evidence>
<protein>
    <recommendedName>
        <fullName evidence="8">Sodium/calcium exchanger membrane region domain-containing protein</fullName>
    </recommendedName>
</protein>
<dbReference type="EMBL" id="HBKQ01016445">
    <property type="protein sequence ID" value="CAE2228593.1"/>
    <property type="molecule type" value="Transcribed_RNA"/>
</dbReference>
<feature type="transmembrane region" description="Helical" evidence="7">
    <location>
        <begin position="633"/>
        <end position="654"/>
    </location>
</feature>
<dbReference type="PANTHER" id="PTHR12266">
    <property type="entry name" value="NA+/CA2+ K+ INDEPENDENT EXCHANGER"/>
    <property type="match status" value="1"/>
</dbReference>
<keyword evidence="2" id="KW-0813">Transport</keyword>
<feature type="transmembrane region" description="Helical" evidence="7">
    <location>
        <begin position="215"/>
        <end position="236"/>
    </location>
</feature>
<feature type="transmembrane region" description="Helical" evidence="7">
    <location>
        <begin position="661"/>
        <end position="679"/>
    </location>
</feature>
<dbReference type="EMBL" id="HBKQ01016444">
    <property type="protein sequence ID" value="CAE2228590.1"/>
    <property type="molecule type" value="Transcribed_RNA"/>
</dbReference>
<feature type="region of interest" description="Disordered" evidence="6">
    <location>
        <begin position="1"/>
        <end position="50"/>
    </location>
</feature>
<comment type="subcellular location">
    <subcellularLocation>
        <location evidence="1">Membrane</location>
        <topology evidence="1">Multi-pass membrane protein</topology>
    </subcellularLocation>
</comment>
<dbReference type="PANTHER" id="PTHR12266:SF0">
    <property type="entry name" value="MITOCHONDRIAL SODIUM_CALCIUM EXCHANGER PROTEIN"/>
    <property type="match status" value="1"/>
</dbReference>
<feature type="compositionally biased region" description="Basic and acidic residues" evidence="6">
    <location>
        <begin position="353"/>
        <end position="376"/>
    </location>
</feature>
<feature type="transmembrane region" description="Helical" evidence="7">
    <location>
        <begin position="179"/>
        <end position="203"/>
    </location>
</feature>
<feature type="transmembrane region" description="Helical" evidence="7">
    <location>
        <begin position="548"/>
        <end position="568"/>
    </location>
</feature>
<feature type="transmembrane region" description="Helical" evidence="7">
    <location>
        <begin position="242"/>
        <end position="259"/>
    </location>
</feature>
<dbReference type="Pfam" id="PF01699">
    <property type="entry name" value="Na_Ca_ex"/>
    <property type="match status" value="2"/>
</dbReference>
<evidence type="ECO:0000259" key="8">
    <source>
        <dbReference type="Pfam" id="PF01699"/>
    </source>
</evidence>